<reference evidence="2 3" key="1">
    <citation type="submission" date="2014-06" db="EMBL/GenBank/DDBJ databases">
        <title>Evolutionary Origins and Diversification of the Mycorrhizal Mutualists.</title>
        <authorList>
            <consortium name="DOE Joint Genome Institute"/>
            <consortium name="Mycorrhizal Genomics Consortium"/>
            <person name="Kohler A."/>
            <person name="Kuo A."/>
            <person name="Nagy L.G."/>
            <person name="Floudas D."/>
            <person name="Copeland A."/>
            <person name="Barry K.W."/>
            <person name="Cichocki N."/>
            <person name="Veneault-Fourrey C."/>
            <person name="LaButti K."/>
            <person name="Lindquist E.A."/>
            <person name="Lipzen A."/>
            <person name="Lundell T."/>
            <person name="Morin E."/>
            <person name="Murat C."/>
            <person name="Riley R."/>
            <person name="Ohm R."/>
            <person name="Sun H."/>
            <person name="Tunlid A."/>
            <person name="Henrissat B."/>
            <person name="Grigoriev I.V."/>
            <person name="Hibbett D.S."/>
            <person name="Martin F."/>
        </authorList>
    </citation>
    <scope>NUCLEOTIDE SEQUENCE [LARGE SCALE GENOMIC DNA]</scope>
    <source>
        <strain evidence="2 3">SS14</strain>
    </source>
</reference>
<proteinExistence type="predicted"/>
<dbReference type="EMBL" id="KN837149">
    <property type="protein sequence ID" value="KIJ39771.1"/>
    <property type="molecule type" value="Genomic_DNA"/>
</dbReference>
<feature type="compositionally biased region" description="Polar residues" evidence="1">
    <location>
        <begin position="25"/>
        <end position="49"/>
    </location>
</feature>
<feature type="compositionally biased region" description="Basic residues" evidence="1">
    <location>
        <begin position="12"/>
        <end position="21"/>
    </location>
</feature>
<sequence length="162" mass="17813">MSMRQPMAGSKRVSKPRRTKHTKDSTNSTQDAPNFSLQPSGSVAPSRQTRGGPRLPSTPRKGAILAMPFGQTFVQSRNLPLQGVLSGIAQLVKKKPVPNDAPPMISSPPGSPEVDVFTGGVDDTWGINMEVISEHQEVLNKQAMKAYNQARYQRKKTNQYQR</sequence>
<dbReference type="HOGENOM" id="CLU_097394_0_0_1"/>
<keyword evidence="3" id="KW-1185">Reference proteome</keyword>
<evidence type="ECO:0000313" key="3">
    <source>
        <dbReference type="Proteomes" id="UP000054279"/>
    </source>
</evidence>
<evidence type="ECO:0000313" key="2">
    <source>
        <dbReference type="EMBL" id="KIJ39771.1"/>
    </source>
</evidence>
<accession>A0A0C9VPJ6</accession>
<dbReference type="Proteomes" id="UP000054279">
    <property type="component" value="Unassembled WGS sequence"/>
</dbReference>
<protein>
    <submittedName>
        <fullName evidence="2">Uncharacterized protein</fullName>
    </submittedName>
</protein>
<name>A0A0C9VPJ6_SPHS4</name>
<evidence type="ECO:0000256" key="1">
    <source>
        <dbReference type="SAM" id="MobiDB-lite"/>
    </source>
</evidence>
<organism evidence="2 3">
    <name type="scientific">Sphaerobolus stellatus (strain SS14)</name>
    <dbReference type="NCBI Taxonomy" id="990650"/>
    <lineage>
        <taxon>Eukaryota</taxon>
        <taxon>Fungi</taxon>
        <taxon>Dikarya</taxon>
        <taxon>Basidiomycota</taxon>
        <taxon>Agaricomycotina</taxon>
        <taxon>Agaricomycetes</taxon>
        <taxon>Phallomycetidae</taxon>
        <taxon>Geastrales</taxon>
        <taxon>Sphaerobolaceae</taxon>
        <taxon>Sphaerobolus</taxon>
    </lineage>
</organism>
<gene>
    <name evidence="2" type="ORF">M422DRAFT_49491</name>
</gene>
<dbReference type="AlphaFoldDB" id="A0A0C9VPJ6"/>
<feature type="region of interest" description="Disordered" evidence="1">
    <location>
        <begin position="1"/>
        <end position="63"/>
    </location>
</feature>